<dbReference type="GO" id="GO:0005886">
    <property type="term" value="C:plasma membrane"/>
    <property type="evidence" value="ECO:0007669"/>
    <property type="project" value="UniProtKB-SubCell"/>
</dbReference>
<gene>
    <name evidence="12" type="primary">flhB</name>
    <name evidence="14" type="ORF">SAMN02910323_2312</name>
    <name evidence="13" type="ORF">SAMN05660648_01269</name>
</gene>
<evidence type="ECO:0000256" key="11">
    <source>
        <dbReference type="ARBA" id="ARBA00023225"/>
    </source>
</evidence>
<dbReference type="InterPro" id="IPR006135">
    <property type="entry name" value="T3SS_substrate_exporter"/>
</dbReference>
<comment type="similarity">
    <text evidence="2 12">Belongs to the type III secretion exporter family.</text>
</comment>
<keyword evidence="6 12" id="KW-0812">Transmembrane</keyword>
<dbReference type="GO" id="GO:0044780">
    <property type="term" value="P:bacterial-type flagellum assembly"/>
    <property type="evidence" value="ECO:0007669"/>
    <property type="project" value="InterPro"/>
</dbReference>
<evidence type="ECO:0000256" key="12">
    <source>
        <dbReference type="RuleBase" id="RU364091"/>
    </source>
</evidence>
<name>A0A1K1PZG0_SELRU</name>
<keyword evidence="9 12" id="KW-1133">Transmembrane helix</keyword>
<evidence type="ECO:0000256" key="9">
    <source>
        <dbReference type="ARBA" id="ARBA00022989"/>
    </source>
</evidence>
<evidence type="ECO:0000256" key="8">
    <source>
        <dbReference type="ARBA" id="ARBA00022927"/>
    </source>
</evidence>
<dbReference type="Gene3D" id="3.40.1690.10">
    <property type="entry name" value="secretion proteins EscU"/>
    <property type="match status" value="1"/>
</dbReference>
<evidence type="ECO:0000256" key="10">
    <source>
        <dbReference type="ARBA" id="ARBA00023136"/>
    </source>
</evidence>
<feature type="transmembrane region" description="Helical" evidence="12">
    <location>
        <begin position="55"/>
        <end position="72"/>
    </location>
</feature>
<dbReference type="PANTHER" id="PTHR30531">
    <property type="entry name" value="FLAGELLAR BIOSYNTHETIC PROTEIN FLHB"/>
    <property type="match status" value="1"/>
</dbReference>
<reference evidence="13 16" key="1">
    <citation type="submission" date="2016-10" db="EMBL/GenBank/DDBJ databases">
        <authorList>
            <person name="de Groot N.N."/>
        </authorList>
    </citation>
    <scope>NUCLEOTIDE SEQUENCE [LARGE SCALE GENOMIC DNA]</scope>
    <source>
        <strain evidence="13 16">DSM 2872</strain>
    </source>
</reference>
<sequence length="378" mass="43229">MKCMEISQLHWKPYSRSSFVFDLQLFAGDDKTEEPTAKKRADAKKKGQVGRSTDMSAAFVLLMGFFILNMLWEHIYHKIANYTTYVFSHLNQTVDTESVVRIFIGIIELLAQTALPIMLAIMIMGLAINMYQVGMNFNTEAIEFKLDKLNPINGFGRIFSKRSLMEMLKSLMKIAIIGFFLYDFISEHLLDMPQFIYFDLPTSLAQISDIIFSMAFEVIGVIMIVGFIDYAYQKWQTTQDLKMSKQEVKDEMKQSEGDPQIKGKIKQKQRQMAMARMMQEVPKADVIVTNPTHFAVALKYEKGMVAPLVVAKGQDLVAQRIKDLARDNRVPIVENKPLARALYAAVDVGDIVPAELYQAVAEVLAYVYRLKNNRRRRA</sequence>
<dbReference type="InterPro" id="IPR006136">
    <property type="entry name" value="FlhB"/>
</dbReference>
<dbReference type="PRINTS" id="PR00950">
    <property type="entry name" value="TYPE3IMSPROT"/>
</dbReference>
<keyword evidence="14" id="KW-0969">Cilium</keyword>
<dbReference type="PANTHER" id="PTHR30531:SF12">
    <property type="entry name" value="FLAGELLAR BIOSYNTHETIC PROTEIN FLHB"/>
    <property type="match status" value="1"/>
</dbReference>
<dbReference type="EMBL" id="FPJA01000009">
    <property type="protein sequence ID" value="SFW52843.1"/>
    <property type="molecule type" value="Genomic_DNA"/>
</dbReference>
<dbReference type="EMBL" id="FNQG01000005">
    <property type="protein sequence ID" value="SDZ93869.1"/>
    <property type="molecule type" value="Genomic_DNA"/>
</dbReference>
<dbReference type="Pfam" id="PF01312">
    <property type="entry name" value="Bac_export_2"/>
    <property type="match status" value="1"/>
</dbReference>
<keyword evidence="8 12" id="KW-0653">Protein transport</keyword>
<feature type="transmembrane region" description="Helical" evidence="12">
    <location>
        <begin position="102"/>
        <end position="128"/>
    </location>
</feature>
<keyword evidence="4 12" id="KW-0813">Transport</keyword>
<keyword evidence="14" id="KW-0966">Cell projection</keyword>
<evidence type="ECO:0000256" key="2">
    <source>
        <dbReference type="ARBA" id="ARBA00010690"/>
    </source>
</evidence>
<organism evidence="14 15">
    <name type="scientific">Selenomonas ruminantium</name>
    <dbReference type="NCBI Taxonomy" id="971"/>
    <lineage>
        <taxon>Bacteria</taxon>
        <taxon>Bacillati</taxon>
        <taxon>Bacillota</taxon>
        <taxon>Negativicutes</taxon>
        <taxon>Selenomonadales</taxon>
        <taxon>Selenomonadaceae</taxon>
        <taxon>Selenomonas</taxon>
    </lineage>
</organism>
<keyword evidence="7 12" id="KW-1005">Bacterial flagellum biogenesis</keyword>
<dbReference type="InterPro" id="IPR029025">
    <property type="entry name" value="T3SS_substrate_exporter_C"/>
</dbReference>
<dbReference type="Proteomes" id="UP000182958">
    <property type="component" value="Unassembled WGS sequence"/>
</dbReference>
<evidence type="ECO:0000256" key="3">
    <source>
        <dbReference type="ARBA" id="ARBA00021622"/>
    </source>
</evidence>
<evidence type="ECO:0000256" key="4">
    <source>
        <dbReference type="ARBA" id="ARBA00022448"/>
    </source>
</evidence>
<evidence type="ECO:0000256" key="5">
    <source>
        <dbReference type="ARBA" id="ARBA00022475"/>
    </source>
</evidence>
<feature type="transmembrane region" description="Helical" evidence="12">
    <location>
        <begin position="210"/>
        <end position="232"/>
    </location>
</feature>
<comment type="subcellular location">
    <subcellularLocation>
        <location evidence="1">Cell membrane</location>
        <topology evidence="1">Multi-pass membrane protein</topology>
    </subcellularLocation>
</comment>
<evidence type="ECO:0000256" key="6">
    <source>
        <dbReference type="ARBA" id="ARBA00022692"/>
    </source>
</evidence>
<dbReference type="AlphaFoldDB" id="A0A1K1PZG0"/>
<reference evidence="14" key="2">
    <citation type="submission" date="2016-11" db="EMBL/GenBank/DDBJ databases">
        <authorList>
            <person name="Jaros S."/>
            <person name="Januszkiewicz K."/>
            <person name="Wedrychowicz H."/>
        </authorList>
    </citation>
    <scope>NUCLEOTIDE SEQUENCE [LARGE SCALE GENOMIC DNA]</scope>
    <source>
        <strain evidence="14">C3</strain>
    </source>
</reference>
<keyword evidence="5 12" id="KW-1003">Cell membrane</keyword>
<dbReference type="SUPFAM" id="SSF160544">
    <property type="entry name" value="EscU C-terminal domain-like"/>
    <property type="match status" value="1"/>
</dbReference>
<evidence type="ECO:0000313" key="16">
    <source>
        <dbReference type="Proteomes" id="UP000183469"/>
    </source>
</evidence>
<keyword evidence="14" id="KW-0282">Flagellum</keyword>
<accession>A0A1K1PZG0</accession>
<evidence type="ECO:0000256" key="7">
    <source>
        <dbReference type="ARBA" id="ARBA00022795"/>
    </source>
</evidence>
<feature type="transmembrane region" description="Helical" evidence="12">
    <location>
        <begin position="171"/>
        <end position="190"/>
    </location>
</feature>
<evidence type="ECO:0000313" key="15">
    <source>
        <dbReference type="Proteomes" id="UP000182958"/>
    </source>
</evidence>
<evidence type="ECO:0000313" key="14">
    <source>
        <dbReference type="EMBL" id="SFW52843.1"/>
    </source>
</evidence>
<evidence type="ECO:0000313" key="13">
    <source>
        <dbReference type="EMBL" id="SDZ93869.1"/>
    </source>
</evidence>
<dbReference type="Proteomes" id="UP000183469">
    <property type="component" value="Unassembled WGS sequence"/>
</dbReference>
<dbReference type="Gene3D" id="6.10.250.2080">
    <property type="match status" value="1"/>
</dbReference>
<dbReference type="FunFam" id="3.40.1690.10:FF:000001">
    <property type="entry name" value="Flagellar biosynthetic protein FlhB"/>
    <property type="match status" value="1"/>
</dbReference>
<dbReference type="GO" id="GO:0009306">
    <property type="term" value="P:protein secretion"/>
    <property type="evidence" value="ECO:0007669"/>
    <property type="project" value="InterPro"/>
</dbReference>
<keyword evidence="11 12" id="KW-1006">Bacterial flagellum protein export</keyword>
<keyword evidence="10 12" id="KW-0472">Membrane</keyword>
<evidence type="ECO:0000256" key="1">
    <source>
        <dbReference type="ARBA" id="ARBA00004651"/>
    </source>
</evidence>
<protein>
    <recommendedName>
        <fullName evidence="3 12">Flagellar biosynthetic protein FlhB</fullName>
    </recommendedName>
</protein>
<proteinExistence type="inferred from homology"/>
<dbReference type="NCBIfam" id="TIGR00328">
    <property type="entry name" value="flhB"/>
    <property type="match status" value="1"/>
</dbReference>
<keyword evidence="15" id="KW-1185">Reference proteome</keyword>
<comment type="function">
    <text evidence="12">Required for formation of the rod structure in the basal body of the flagellar apparatus. Together with FliI and FliH, may constitute the export apparatus of flagellin.</text>
</comment>
<reference evidence="15" key="3">
    <citation type="submission" date="2016-11" db="EMBL/GenBank/DDBJ databases">
        <authorList>
            <person name="Varghese N."/>
            <person name="Submissions S."/>
        </authorList>
    </citation>
    <scope>NUCLEOTIDE SEQUENCE [LARGE SCALE GENOMIC DNA]</scope>
    <source>
        <strain evidence="15">C3</strain>
    </source>
</reference>